<keyword evidence="5" id="KW-0732">Signal</keyword>
<gene>
    <name evidence="7" type="ORF">CAPTEDRAFT_204653</name>
</gene>
<dbReference type="EMBL" id="AMQN01018523">
    <property type="status" value="NOT_ANNOTATED_CDS"/>
    <property type="molecule type" value="Genomic_DNA"/>
</dbReference>
<protein>
    <recommendedName>
        <fullName evidence="6">Sushi domain-containing protein</fullName>
    </recommendedName>
</protein>
<evidence type="ECO:0000313" key="8">
    <source>
        <dbReference type="EnsemblMetazoa" id="CapteP204653"/>
    </source>
</evidence>
<organism evidence="7">
    <name type="scientific">Capitella teleta</name>
    <name type="common">Polychaete worm</name>
    <dbReference type="NCBI Taxonomy" id="283909"/>
    <lineage>
        <taxon>Eukaryota</taxon>
        <taxon>Metazoa</taxon>
        <taxon>Spiralia</taxon>
        <taxon>Lophotrochozoa</taxon>
        <taxon>Annelida</taxon>
        <taxon>Polychaeta</taxon>
        <taxon>Sedentaria</taxon>
        <taxon>Scolecida</taxon>
        <taxon>Capitellidae</taxon>
        <taxon>Capitella</taxon>
    </lineage>
</organism>
<reference evidence="7 9" key="2">
    <citation type="journal article" date="2013" name="Nature">
        <title>Insights into bilaterian evolution from three spiralian genomes.</title>
        <authorList>
            <person name="Simakov O."/>
            <person name="Marletaz F."/>
            <person name="Cho S.J."/>
            <person name="Edsinger-Gonzales E."/>
            <person name="Havlak P."/>
            <person name="Hellsten U."/>
            <person name="Kuo D.H."/>
            <person name="Larsson T."/>
            <person name="Lv J."/>
            <person name="Arendt D."/>
            <person name="Savage R."/>
            <person name="Osoegawa K."/>
            <person name="de Jong P."/>
            <person name="Grimwood J."/>
            <person name="Chapman J.A."/>
            <person name="Shapiro H."/>
            <person name="Aerts A."/>
            <person name="Otillar R.P."/>
            <person name="Terry A.Y."/>
            <person name="Boore J.L."/>
            <person name="Grigoriev I.V."/>
            <person name="Lindberg D.R."/>
            <person name="Seaver E.C."/>
            <person name="Weisblat D.A."/>
            <person name="Putnam N.H."/>
            <person name="Rokhsar D.S."/>
        </authorList>
    </citation>
    <scope>NUCLEOTIDE SEQUENCE</scope>
    <source>
        <strain evidence="7 9">I ESC-2004</strain>
    </source>
</reference>
<keyword evidence="1" id="KW-1015">Disulfide bond</keyword>
<feature type="region of interest" description="Disordered" evidence="3">
    <location>
        <begin position="292"/>
        <end position="342"/>
    </location>
</feature>
<accession>R7V6I6</accession>
<feature type="region of interest" description="Disordered" evidence="3">
    <location>
        <begin position="157"/>
        <end position="221"/>
    </location>
</feature>
<feature type="compositionally biased region" description="Polar residues" evidence="3">
    <location>
        <begin position="295"/>
        <end position="310"/>
    </location>
</feature>
<feature type="signal peptide" evidence="5">
    <location>
        <begin position="1"/>
        <end position="17"/>
    </location>
</feature>
<dbReference type="InterPro" id="IPR000436">
    <property type="entry name" value="Sushi_SCR_CCP_dom"/>
</dbReference>
<keyword evidence="4" id="KW-0472">Membrane</keyword>
<dbReference type="AlphaFoldDB" id="R7V6I6"/>
<evidence type="ECO:0000313" key="7">
    <source>
        <dbReference type="EMBL" id="ELU14483.1"/>
    </source>
</evidence>
<dbReference type="Gene3D" id="2.10.70.10">
    <property type="entry name" value="Complement Module, domain 1"/>
    <property type="match status" value="1"/>
</dbReference>
<evidence type="ECO:0000256" key="2">
    <source>
        <dbReference type="PROSITE-ProRule" id="PRU00302"/>
    </source>
</evidence>
<feature type="chain" id="PRO_5008788798" description="Sushi domain-containing protein" evidence="5">
    <location>
        <begin position="18"/>
        <end position="342"/>
    </location>
</feature>
<name>R7V6I6_CAPTE</name>
<reference evidence="8" key="3">
    <citation type="submission" date="2015-06" db="UniProtKB">
        <authorList>
            <consortium name="EnsemblMetazoa"/>
        </authorList>
    </citation>
    <scope>IDENTIFICATION</scope>
</reference>
<dbReference type="EMBL" id="KB294473">
    <property type="protein sequence ID" value="ELU14483.1"/>
    <property type="molecule type" value="Genomic_DNA"/>
</dbReference>
<keyword evidence="4" id="KW-0812">Transmembrane</keyword>
<reference evidence="9" key="1">
    <citation type="submission" date="2012-12" db="EMBL/GenBank/DDBJ databases">
        <authorList>
            <person name="Hellsten U."/>
            <person name="Grimwood J."/>
            <person name="Chapman J.A."/>
            <person name="Shapiro H."/>
            <person name="Aerts A."/>
            <person name="Otillar R.P."/>
            <person name="Terry A.Y."/>
            <person name="Boore J.L."/>
            <person name="Simakov O."/>
            <person name="Marletaz F."/>
            <person name="Cho S.-J."/>
            <person name="Edsinger-Gonzales E."/>
            <person name="Havlak P."/>
            <person name="Kuo D.-H."/>
            <person name="Larsson T."/>
            <person name="Lv J."/>
            <person name="Arendt D."/>
            <person name="Savage R."/>
            <person name="Osoegawa K."/>
            <person name="de Jong P."/>
            <person name="Lindberg D.R."/>
            <person name="Seaver E.C."/>
            <person name="Weisblat D.A."/>
            <person name="Putnam N.H."/>
            <person name="Grigoriev I.V."/>
            <person name="Rokhsar D.S."/>
        </authorList>
    </citation>
    <scope>NUCLEOTIDE SEQUENCE</scope>
    <source>
        <strain evidence="9">I ESC-2004</strain>
    </source>
</reference>
<sequence>MARMILLFLFWIRTILAQTGDCPDPPAIGNGFIISSGPYFNNTYASYTCQNGYSMSGRAYVRCAAAVWKGNTPTCNIVSNIQTTVNNGDDWVVAKWVLVGLAGLMGLLMMLLLVGACYYFCCRRDTDARTRVEPLNNNNHRYRSFHADEKKPIDKPEKKVTNKFDGTKKKKPRIAPRSTAALTNTRPPITGFAAPIGSKETPRREVMNSPPRSPPAPGEIKEEPPAKVSIQAQTDAPSFIAKSKKTQIAQVEAVAWSIPTKDPNKDHVAELLQDPPEALSPIGSIASFLPAPRSYSPNLSDRNKAQTTKAMWTKDESRRKGGANVWMPHANPVRNHFNTSTK</sequence>
<evidence type="ECO:0000256" key="3">
    <source>
        <dbReference type="SAM" id="MobiDB-lite"/>
    </source>
</evidence>
<dbReference type="EnsemblMetazoa" id="CapteT204653">
    <property type="protein sequence ID" value="CapteP204653"/>
    <property type="gene ID" value="CapteG204653"/>
</dbReference>
<comment type="caution">
    <text evidence="2">Lacks conserved residue(s) required for the propagation of feature annotation.</text>
</comment>
<dbReference type="PROSITE" id="PS50923">
    <property type="entry name" value="SUSHI"/>
    <property type="match status" value="1"/>
</dbReference>
<proteinExistence type="predicted"/>
<evidence type="ECO:0000313" key="9">
    <source>
        <dbReference type="Proteomes" id="UP000014760"/>
    </source>
</evidence>
<dbReference type="CDD" id="cd00033">
    <property type="entry name" value="CCP"/>
    <property type="match status" value="1"/>
</dbReference>
<evidence type="ECO:0000256" key="4">
    <source>
        <dbReference type="SAM" id="Phobius"/>
    </source>
</evidence>
<keyword evidence="2" id="KW-0768">Sushi</keyword>
<dbReference type="SMART" id="SM00032">
    <property type="entry name" value="CCP"/>
    <property type="match status" value="1"/>
</dbReference>
<keyword evidence="9" id="KW-1185">Reference proteome</keyword>
<dbReference type="SUPFAM" id="SSF57535">
    <property type="entry name" value="Complement control module/SCR domain"/>
    <property type="match status" value="1"/>
</dbReference>
<dbReference type="InterPro" id="IPR035976">
    <property type="entry name" value="Sushi/SCR/CCP_sf"/>
</dbReference>
<evidence type="ECO:0000259" key="6">
    <source>
        <dbReference type="PROSITE" id="PS50923"/>
    </source>
</evidence>
<feature type="domain" description="Sushi" evidence="6">
    <location>
        <begin position="20"/>
        <end position="77"/>
    </location>
</feature>
<evidence type="ECO:0000256" key="5">
    <source>
        <dbReference type="SAM" id="SignalP"/>
    </source>
</evidence>
<evidence type="ECO:0000256" key="1">
    <source>
        <dbReference type="ARBA" id="ARBA00023157"/>
    </source>
</evidence>
<dbReference type="Pfam" id="PF00084">
    <property type="entry name" value="Sushi"/>
    <property type="match status" value="1"/>
</dbReference>
<feature type="transmembrane region" description="Helical" evidence="4">
    <location>
        <begin position="96"/>
        <end position="121"/>
    </location>
</feature>
<feature type="compositionally biased region" description="Basic and acidic residues" evidence="3">
    <location>
        <begin position="157"/>
        <end position="167"/>
    </location>
</feature>
<keyword evidence="4" id="KW-1133">Transmembrane helix</keyword>
<dbReference type="Proteomes" id="UP000014760">
    <property type="component" value="Unassembled WGS sequence"/>
</dbReference>
<dbReference type="HOGENOM" id="CLU_811960_0_0_1"/>